<evidence type="ECO:0000313" key="3">
    <source>
        <dbReference type="Proteomes" id="UP001195660"/>
    </source>
</evidence>
<sequence length="132" mass="14312">MEILLWLAGLFASAFLSATLLPGNSEATLAAALHFKPSLGLLAVAVASLGNVLGGLLTVWLGRKIPPAPQKPWLQCLQSLGPVSLLFSWLPIVGDALCGVAGWLRWSWLPVIFYLSIGKILRYLAIYFWLNP</sequence>
<feature type="transmembrane region" description="Helical" evidence="1">
    <location>
        <begin position="83"/>
        <end position="105"/>
    </location>
</feature>
<keyword evidence="1" id="KW-1133">Transmembrane helix</keyword>
<name>A0ABS2CB01_9NEIS</name>
<protein>
    <submittedName>
        <fullName evidence="2">DedA family protein</fullName>
    </submittedName>
</protein>
<dbReference type="Proteomes" id="UP001195660">
    <property type="component" value="Unassembled WGS sequence"/>
</dbReference>
<dbReference type="RefSeq" id="WP_203570656.1">
    <property type="nucleotide sequence ID" value="NZ_WOFE01000002.1"/>
</dbReference>
<keyword evidence="3" id="KW-1185">Reference proteome</keyword>
<keyword evidence="1" id="KW-0472">Membrane</keyword>
<dbReference type="InterPro" id="IPR051311">
    <property type="entry name" value="DedA_domain"/>
</dbReference>
<feature type="transmembrane region" description="Helical" evidence="1">
    <location>
        <begin position="40"/>
        <end position="62"/>
    </location>
</feature>
<evidence type="ECO:0000256" key="1">
    <source>
        <dbReference type="SAM" id="Phobius"/>
    </source>
</evidence>
<keyword evidence="1" id="KW-0812">Transmembrane</keyword>
<comment type="caution">
    <text evidence="2">The sequence shown here is derived from an EMBL/GenBank/DDBJ whole genome shotgun (WGS) entry which is preliminary data.</text>
</comment>
<dbReference type="PANTHER" id="PTHR42709">
    <property type="entry name" value="ALKALINE PHOSPHATASE LIKE PROTEIN"/>
    <property type="match status" value="1"/>
</dbReference>
<gene>
    <name evidence="2" type="ORF">GM173_07035</name>
</gene>
<evidence type="ECO:0000313" key="2">
    <source>
        <dbReference type="EMBL" id="MBM5571334.1"/>
    </source>
</evidence>
<organism evidence="2 3">
    <name type="scientific">Deefgea chitinilytica</name>
    <dbReference type="NCBI Taxonomy" id="570276"/>
    <lineage>
        <taxon>Bacteria</taxon>
        <taxon>Pseudomonadati</taxon>
        <taxon>Pseudomonadota</taxon>
        <taxon>Betaproteobacteria</taxon>
        <taxon>Neisseriales</taxon>
        <taxon>Chitinibacteraceae</taxon>
        <taxon>Deefgea</taxon>
    </lineage>
</organism>
<feature type="transmembrane region" description="Helical" evidence="1">
    <location>
        <begin position="111"/>
        <end position="130"/>
    </location>
</feature>
<proteinExistence type="predicted"/>
<dbReference type="PANTHER" id="PTHR42709:SF4">
    <property type="entry name" value="INNER MEMBRANE PROTEIN YQAA"/>
    <property type="match status" value="1"/>
</dbReference>
<dbReference type="EMBL" id="WOFE01000002">
    <property type="protein sequence ID" value="MBM5571334.1"/>
    <property type="molecule type" value="Genomic_DNA"/>
</dbReference>
<reference evidence="2 3" key="1">
    <citation type="submission" date="2019-11" db="EMBL/GenBank/DDBJ databases">
        <title>Novel Deefgea species.</title>
        <authorList>
            <person name="Han J.-H."/>
        </authorList>
    </citation>
    <scope>NUCLEOTIDE SEQUENCE [LARGE SCALE GENOMIC DNA]</scope>
    <source>
        <strain evidence="2 3">LMG 24817</strain>
    </source>
</reference>
<accession>A0ABS2CB01</accession>